<keyword evidence="2" id="KW-0645">Protease</keyword>
<dbReference type="Gene3D" id="3.40.50.200">
    <property type="entry name" value="Peptidase S8/S53 domain"/>
    <property type="match status" value="1"/>
</dbReference>
<evidence type="ECO:0000313" key="9">
    <source>
        <dbReference type="Proteomes" id="UP000077755"/>
    </source>
</evidence>
<evidence type="ECO:0000256" key="1">
    <source>
        <dbReference type="ARBA" id="ARBA00011073"/>
    </source>
</evidence>
<dbReference type="Pfam" id="PF00082">
    <property type="entry name" value="Peptidase_S8"/>
    <property type="match status" value="1"/>
</dbReference>
<evidence type="ECO:0000256" key="6">
    <source>
        <dbReference type="PROSITE-ProRule" id="PRU01240"/>
    </source>
</evidence>
<comment type="similarity">
    <text evidence="1 6">Belongs to the peptidase S8 family.</text>
</comment>
<dbReference type="SUPFAM" id="SSF52743">
    <property type="entry name" value="Subtilisin-like"/>
    <property type="match status" value="1"/>
</dbReference>
<feature type="domain" description="Peptidase S8/S53" evidence="7">
    <location>
        <begin position="30"/>
        <end position="76"/>
    </location>
</feature>
<dbReference type="PANTHER" id="PTHR10795">
    <property type="entry name" value="PROPROTEIN CONVERTASE SUBTILISIN/KEXIN"/>
    <property type="match status" value="1"/>
</dbReference>
<dbReference type="AlphaFoldDB" id="A0A164W3Y2"/>
<dbReference type="InterPro" id="IPR000209">
    <property type="entry name" value="Peptidase_S8/S53_dom"/>
</dbReference>
<dbReference type="Gramene" id="KZM91255">
    <property type="protein sequence ID" value="KZM91255"/>
    <property type="gene ID" value="DCAR_021380"/>
</dbReference>
<evidence type="ECO:0000256" key="3">
    <source>
        <dbReference type="ARBA" id="ARBA00022729"/>
    </source>
</evidence>
<dbReference type="InterPro" id="IPR045051">
    <property type="entry name" value="SBT"/>
</dbReference>
<dbReference type="GO" id="GO:0006508">
    <property type="term" value="P:proteolysis"/>
    <property type="evidence" value="ECO:0007669"/>
    <property type="project" value="UniProtKB-KW"/>
</dbReference>
<sequence length="152" mass="16443">MAPGILVLAAWNPKKPLILLPSIAHNIQLSSDFNAISGTSMSCPHASGLAALLIGAHPEWSPAAIRSAVMTTVNPLDNSQHKIKDTETHLEIATPLTMGSGQVVTNRALNPRLYTMQQHMTMPISSSRQFYKKIKFLPSQDPVSAAQTHLVI</sequence>
<dbReference type="GO" id="GO:0004252">
    <property type="term" value="F:serine-type endopeptidase activity"/>
    <property type="evidence" value="ECO:0007669"/>
    <property type="project" value="InterPro"/>
</dbReference>
<proteinExistence type="inferred from homology"/>
<evidence type="ECO:0000256" key="5">
    <source>
        <dbReference type="ARBA" id="ARBA00022825"/>
    </source>
</evidence>
<evidence type="ECO:0000259" key="7">
    <source>
        <dbReference type="Pfam" id="PF00082"/>
    </source>
</evidence>
<keyword evidence="5" id="KW-0720">Serine protease</keyword>
<reference evidence="8" key="1">
    <citation type="journal article" date="2016" name="Nat. Genet.">
        <title>A high-quality carrot genome assembly provides new insights into carotenoid accumulation and asterid genome evolution.</title>
        <authorList>
            <person name="Iorizzo M."/>
            <person name="Ellison S."/>
            <person name="Senalik D."/>
            <person name="Zeng P."/>
            <person name="Satapoomin P."/>
            <person name="Huang J."/>
            <person name="Bowman M."/>
            <person name="Iovene M."/>
            <person name="Sanseverino W."/>
            <person name="Cavagnaro P."/>
            <person name="Yildiz M."/>
            <person name="Macko-Podgorni A."/>
            <person name="Moranska E."/>
            <person name="Grzebelus E."/>
            <person name="Grzebelus D."/>
            <person name="Ashrafi H."/>
            <person name="Zheng Z."/>
            <person name="Cheng S."/>
            <person name="Spooner D."/>
            <person name="Van Deynze A."/>
            <person name="Simon P."/>
        </authorList>
    </citation>
    <scope>NUCLEOTIDE SEQUENCE</scope>
    <source>
        <tissue evidence="8">Leaf</tissue>
    </source>
</reference>
<comment type="caution">
    <text evidence="6">Lacks conserved residue(s) required for the propagation of feature annotation.</text>
</comment>
<evidence type="ECO:0000313" key="8">
    <source>
        <dbReference type="EMBL" id="WOH05492.1"/>
    </source>
</evidence>
<keyword evidence="3" id="KW-0732">Signal</keyword>
<accession>A0A164W3Y2</accession>
<protein>
    <recommendedName>
        <fullName evidence="7">Peptidase S8/S53 domain-containing protein</fullName>
    </recommendedName>
</protein>
<dbReference type="PROSITE" id="PS00138">
    <property type="entry name" value="SUBTILASE_SER"/>
    <property type="match status" value="1"/>
</dbReference>
<dbReference type="EMBL" id="CP093348">
    <property type="protein sequence ID" value="WOH05492.1"/>
    <property type="molecule type" value="Genomic_DNA"/>
</dbReference>
<evidence type="ECO:0000256" key="2">
    <source>
        <dbReference type="ARBA" id="ARBA00022670"/>
    </source>
</evidence>
<name>A0A164W3Y2_DAUCS</name>
<dbReference type="OMA" id="YTSFLAC"/>
<evidence type="ECO:0000256" key="4">
    <source>
        <dbReference type="ARBA" id="ARBA00022801"/>
    </source>
</evidence>
<dbReference type="PROSITE" id="PS51892">
    <property type="entry name" value="SUBTILASE"/>
    <property type="match status" value="1"/>
</dbReference>
<gene>
    <name evidence="8" type="ORF">DCAR_0624909</name>
</gene>
<dbReference type="Proteomes" id="UP000077755">
    <property type="component" value="Chromosome 6"/>
</dbReference>
<keyword evidence="4" id="KW-0378">Hydrolase</keyword>
<dbReference type="InterPro" id="IPR036852">
    <property type="entry name" value="Peptidase_S8/S53_dom_sf"/>
</dbReference>
<keyword evidence="9" id="KW-1185">Reference proteome</keyword>
<reference evidence="8" key="2">
    <citation type="submission" date="2022-03" db="EMBL/GenBank/DDBJ databases">
        <title>Draft title - Genomic analysis of global carrot germplasm unveils the trajectory of domestication and the origin of high carotenoid orange carrot.</title>
        <authorList>
            <person name="Iorizzo M."/>
            <person name="Ellison S."/>
            <person name="Senalik D."/>
            <person name="Macko-Podgorni A."/>
            <person name="Grzebelus D."/>
            <person name="Bostan H."/>
            <person name="Rolling W."/>
            <person name="Curaba J."/>
            <person name="Simon P."/>
        </authorList>
    </citation>
    <scope>NUCLEOTIDE SEQUENCE</scope>
    <source>
        <tissue evidence="8">Leaf</tissue>
    </source>
</reference>
<dbReference type="InterPro" id="IPR023828">
    <property type="entry name" value="Peptidase_S8_Ser-AS"/>
</dbReference>
<organism evidence="8 9">
    <name type="scientific">Daucus carota subsp. sativus</name>
    <name type="common">Carrot</name>
    <dbReference type="NCBI Taxonomy" id="79200"/>
    <lineage>
        <taxon>Eukaryota</taxon>
        <taxon>Viridiplantae</taxon>
        <taxon>Streptophyta</taxon>
        <taxon>Embryophyta</taxon>
        <taxon>Tracheophyta</taxon>
        <taxon>Spermatophyta</taxon>
        <taxon>Magnoliopsida</taxon>
        <taxon>eudicotyledons</taxon>
        <taxon>Gunneridae</taxon>
        <taxon>Pentapetalae</taxon>
        <taxon>asterids</taxon>
        <taxon>campanulids</taxon>
        <taxon>Apiales</taxon>
        <taxon>Apiaceae</taxon>
        <taxon>Apioideae</taxon>
        <taxon>Scandiceae</taxon>
        <taxon>Daucinae</taxon>
        <taxon>Daucus</taxon>
        <taxon>Daucus sect. Daucus</taxon>
    </lineage>
</organism>